<organism evidence="1 2">
    <name type="scientific">Irpex rosettiformis</name>
    <dbReference type="NCBI Taxonomy" id="378272"/>
    <lineage>
        <taxon>Eukaryota</taxon>
        <taxon>Fungi</taxon>
        <taxon>Dikarya</taxon>
        <taxon>Basidiomycota</taxon>
        <taxon>Agaricomycotina</taxon>
        <taxon>Agaricomycetes</taxon>
        <taxon>Polyporales</taxon>
        <taxon>Irpicaceae</taxon>
        <taxon>Irpex</taxon>
    </lineage>
</organism>
<accession>A0ACB8U2N5</accession>
<keyword evidence="2" id="KW-1185">Reference proteome</keyword>
<name>A0ACB8U2N5_9APHY</name>
<dbReference type="EMBL" id="MU274914">
    <property type="protein sequence ID" value="KAI0088451.1"/>
    <property type="molecule type" value="Genomic_DNA"/>
</dbReference>
<proteinExistence type="predicted"/>
<sequence length="201" mass="22404">MSSDRLETLAYPSFLNIDPSIPRHGDFSVLSPSARTSFTRVDTTVYDEGVAVDDEHEPHDDYTEDDDDVEAEAQPAVPQTPQVGLTFLLVTGRRRNMTFEPETTVGRVKELTWNAWPNEWQDERPPAPSYLRILYLGKILQDEDTLETNTASPSPTIVHLSIRSQPPAGAKDTPKKMSLRRRSTMDGEPRLAGCCSACVVS</sequence>
<reference evidence="1" key="1">
    <citation type="journal article" date="2021" name="Environ. Microbiol.">
        <title>Gene family expansions and transcriptome signatures uncover fungal adaptations to wood decay.</title>
        <authorList>
            <person name="Hage H."/>
            <person name="Miyauchi S."/>
            <person name="Viragh M."/>
            <person name="Drula E."/>
            <person name="Min B."/>
            <person name="Chaduli D."/>
            <person name="Navarro D."/>
            <person name="Favel A."/>
            <person name="Norest M."/>
            <person name="Lesage-Meessen L."/>
            <person name="Balint B."/>
            <person name="Merenyi Z."/>
            <person name="de Eugenio L."/>
            <person name="Morin E."/>
            <person name="Martinez A.T."/>
            <person name="Baldrian P."/>
            <person name="Stursova M."/>
            <person name="Martinez M.J."/>
            <person name="Novotny C."/>
            <person name="Magnuson J.K."/>
            <person name="Spatafora J.W."/>
            <person name="Maurice S."/>
            <person name="Pangilinan J."/>
            <person name="Andreopoulos W."/>
            <person name="LaButti K."/>
            <person name="Hundley H."/>
            <person name="Na H."/>
            <person name="Kuo A."/>
            <person name="Barry K."/>
            <person name="Lipzen A."/>
            <person name="Henrissat B."/>
            <person name="Riley R."/>
            <person name="Ahrendt S."/>
            <person name="Nagy L.G."/>
            <person name="Grigoriev I.V."/>
            <person name="Martin F."/>
            <person name="Rosso M.N."/>
        </authorList>
    </citation>
    <scope>NUCLEOTIDE SEQUENCE</scope>
    <source>
        <strain evidence="1">CBS 384.51</strain>
    </source>
</reference>
<dbReference type="Proteomes" id="UP001055072">
    <property type="component" value="Unassembled WGS sequence"/>
</dbReference>
<protein>
    <submittedName>
        <fullName evidence="1">Ubiquitin-related domain-containing protein</fullName>
    </submittedName>
</protein>
<evidence type="ECO:0000313" key="2">
    <source>
        <dbReference type="Proteomes" id="UP001055072"/>
    </source>
</evidence>
<evidence type="ECO:0000313" key="1">
    <source>
        <dbReference type="EMBL" id="KAI0088451.1"/>
    </source>
</evidence>
<comment type="caution">
    <text evidence="1">The sequence shown here is derived from an EMBL/GenBank/DDBJ whole genome shotgun (WGS) entry which is preliminary data.</text>
</comment>
<gene>
    <name evidence="1" type="ORF">BDY19DRAFT_1009017</name>
</gene>